<dbReference type="AlphaFoldDB" id="A0A016TRC6"/>
<proteinExistence type="predicted"/>
<comment type="caution">
    <text evidence="1">The sequence shown here is derived from an EMBL/GenBank/DDBJ whole genome shotgun (WGS) entry which is preliminary data.</text>
</comment>
<organism evidence="1 2">
    <name type="scientific">Ancylostoma ceylanicum</name>
    <dbReference type="NCBI Taxonomy" id="53326"/>
    <lineage>
        <taxon>Eukaryota</taxon>
        <taxon>Metazoa</taxon>
        <taxon>Ecdysozoa</taxon>
        <taxon>Nematoda</taxon>
        <taxon>Chromadorea</taxon>
        <taxon>Rhabditida</taxon>
        <taxon>Rhabditina</taxon>
        <taxon>Rhabditomorpha</taxon>
        <taxon>Strongyloidea</taxon>
        <taxon>Ancylostomatidae</taxon>
        <taxon>Ancylostomatinae</taxon>
        <taxon>Ancylostoma</taxon>
    </lineage>
</organism>
<evidence type="ECO:0000313" key="2">
    <source>
        <dbReference type="Proteomes" id="UP000024635"/>
    </source>
</evidence>
<sequence length="81" mass="8995">MTGISLSDNMLKHDLEHVHWSLQKSDSLASKTAIQLRRPPVPLTWLNSDGVDSAIHGVVVQVFVRDQTYLTDDLNGSIRVA</sequence>
<dbReference type="Proteomes" id="UP000024635">
    <property type="component" value="Unassembled WGS sequence"/>
</dbReference>
<keyword evidence="2" id="KW-1185">Reference proteome</keyword>
<gene>
    <name evidence="1" type="primary">Acey_s0083.g1641</name>
    <name evidence="1" type="ORF">Y032_0083g1641</name>
</gene>
<reference evidence="2" key="1">
    <citation type="journal article" date="2015" name="Nat. Genet.">
        <title>The genome and transcriptome of the zoonotic hookworm Ancylostoma ceylanicum identify infection-specific gene families.</title>
        <authorList>
            <person name="Schwarz E.M."/>
            <person name="Hu Y."/>
            <person name="Antoshechkin I."/>
            <person name="Miller M.M."/>
            <person name="Sternberg P.W."/>
            <person name="Aroian R.V."/>
        </authorList>
    </citation>
    <scope>NUCLEOTIDE SEQUENCE</scope>
    <source>
        <strain evidence="2">HY135</strain>
    </source>
</reference>
<accession>A0A016TRC6</accession>
<protein>
    <submittedName>
        <fullName evidence="1">Uncharacterized protein</fullName>
    </submittedName>
</protein>
<evidence type="ECO:0000313" key="1">
    <source>
        <dbReference type="EMBL" id="EYC05197.1"/>
    </source>
</evidence>
<name>A0A016TRC6_9BILA</name>
<dbReference type="EMBL" id="JARK01001419">
    <property type="protein sequence ID" value="EYC05197.1"/>
    <property type="molecule type" value="Genomic_DNA"/>
</dbReference>